<protein>
    <submittedName>
        <fullName evidence="2">Uncharacterized protein</fullName>
    </submittedName>
</protein>
<keyword evidence="1" id="KW-1133">Transmembrane helix</keyword>
<keyword evidence="1" id="KW-0472">Membrane</keyword>
<organism evidence="2">
    <name type="scientific">marine metagenome</name>
    <dbReference type="NCBI Taxonomy" id="408172"/>
    <lineage>
        <taxon>unclassified sequences</taxon>
        <taxon>metagenomes</taxon>
        <taxon>ecological metagenomes</taxon>
    </lineage>
</organism>
<accession>A0A383B9L7</accession>
<reference evidence="2" key="1">
    <citation type="submission" date="2018-05" db="EMBL/GenBank/DDBJ databases">
        <authorList>
            <person name="Lanie J.A."/>
            <person name="Ng W.-L."/>
            <person name="Kazmierczak K.M."/>
            <person name="Andrzejewski T.M."/>
            <person name="Davidsen T.M."/>
            <person name="Wayne K.J."/>
            <person name="Tettelin H."/>
            <person name="Glass J.I."/>
            <person name="Rusch D."/>
            <person name="Podicherti R."/>
            <person name="Tsui H.-C.T."/>
            <person name="Winkler M.E."/>
        </authorList>
    </citation>
    <scope>NUCLEOTIDE SEQUENCE</scope>
</reference>
<proteinExistence type="predicted"/>
<gene>
    <name evidence="2" type="ORF">METZ01_LOCUS469303</name>
</gene>
<evidence type="ECO:0000256" key="1">
    <source>
        <dbReference type="SAM" id="Phobius"/>
    </source>
</evidence>
<feature type="non-terminal residue" evidence="2">
    <location>
        <position position="1"/>
    </location>
</feature>
<evidence type="ECO:0000313" key="2">
    <source>
        <dbReference type="EMBL" id="SVE16449.1"/>
    </source>
</evidence>
<dbReference type="EMBL" id="UINC01198479">
    <property type="protein sequence ID" value="SVE16449.1"/>
    <property type="molecule type" value="Genomic_DNA"/>
</dbReference>
<sequence length="39" mass="4203">STPSLEVIFTPLVALVILPLSNIFIFGDSILNISALNIF</sequence>
<dbReference type="AlphaFoldDB" id="A0A383B9L7"/>
<keyword evidence="1" id="KW-0812">Transmembrane</keyword>
<name>A0A383B9L7_9ZZZZ</name>
<feature type="transmembrane region" description="Helical" evidence="1">
    <location>
        <begin position="12"/>
        <end position="33"/>
    </location>
</feature>